<name>A0ABR2JUQ9_9EUKA</name>
<protein>
    <submittedName>
        <fullName evidence="4">Uncharacterized protein</fullName>
    </submittedName>
</protein>
<dbReference type="Proteomes" id="UP001470230">
    <property type="component" value="Unassembled WGS sequence"/>
</dbReference>
<keyword evidence="1 3" id="KW-0853">WD repeat</keyword>
<gene>
    <name evidence="4" type="ORF">M9Y10_045256</name>
</gene>
<dbReference type="SUPFAM" id="SSF50978">
    <property type="entry name" value="WD40 repeat-like"/>
    <property type="match status" value="1"/>
</dbReference>
<comment type="caution">
    <text evidence="4">The sequence shown here is derived from an EMBL/GenBank/DDBJ whole genome shotgun (WGS) entry which is preliminary data.</text>
</comment>
<organism evidence="4 5">
    <name type="scientific">Tritrichomonas musculus</name>
    <dbReference type="NCBI Taxonomy" id="1915356"/>
    <lineage>
        <taxon>Eukaryota</taxon>
        <taxon>Metamonada</taxon>
        <taxon>Parabasalia</taxon>
        <taxon>Tritrichomonadida</taxon>
        <taxon>Tritrichomonadidae</taxon>
        <taxon>Tritrichomonas</taxon>
    </lineage>
</organism>
<dbReference type="PANTHER" id="PTHR19848">
    <property type="entry name" value="WD40 REPEAT PROTEIN"/>
    <property type="match status" value="1"/>
</dbReference>
<dbReference type="PROSITE" id="PS50082">
    <property type="entry name" value="WD_REPEATS_2"/>
    <property type="match status" value="4"/>
</dbReference>
<evidence type="ECO:0000256" key="2">
    <source>
        <dbReference type="ARBA" id="ARBA00022737"/>
    </source>
</evidence>
<reference evidence="4 5" key="1">
    <citation type="submission" date="2024-04" db="EMBL/GenBank/DDBJ databases">
        <title>Tritrichomonas musculus Genome.</title>
        <authorList>
            <person name="Alves-Ferreira E."/>
            <person name="Grigg M."/>
            <person name="Lorenzi H."/>
            <person name="Galac M."/>
        </authorList>
    </citation>
    <scope>NUCLEOTIDE SEQUENCE [LARGE SCALE GENOMIC DNA]</scope>
    <source>
        <strain evidence="4 5">EAF2021</strain>
    </source>
</reference>
<sequence>MDHEEKSNTPSPQPGQAQNIISEDHLNSLKQKMHSPNIINSNNNGELVLDIYQQYKQTYSDKYCHPPGSEAQTPPHWVAKPTINKSQSHTWNIKSNNSFFNRNTVVQRYSMRADTILCALSFKQDGSCFAYADSHNVFLMRSQDGSLINTWEIPSLATKSNLQTRVLEFSPNSNYLALGVSTDKIMLITLNSESPPIILKGHIGQVTSLLFSESDNSLISGGYDGYLCFWDLDKKSLIKIIKHRDEKNLNNRTNVEGKIVALAYSSDKQYIAVGFMDGIVGIYENNFSKEMMKFTAHDQYLFDLAISKANGLLATASADFSVRLWNLNAVAEYQKSLLGHSNIVMTISFSNLDSVIFTGSKDEMMIGWKIESGEQLFTIEFHENTVFKIIHHPNERSFLSCSGDGMISMWDYSLPEKL</sequence>
<dbReference type="SMART" id="SM00320">
    <property type="entry name" value="WD40"/>
    <property type="match status" value="5"/>
</dbReference>
<feature type="repeat" description="WD" evidence="3">
    <location>
        <begin position="294"/>
        <end position="335"/>
    </location>
</feature>
<accession>A0ABR2JUQ9</accession>
<feature type="repeat" description="WD" evidence="3">
    <location>
        <begin position="379"/>
        <end position="418"/>
    </location>
</feature>
<dbReference type="InterPro" id="IPR036322">
    <property type="entry name" value="WD40_repeat_dom_sf"/>
</dbReference>
<evidence type="ECO:0000256" key="3">
    <source>
        <dbReference type="PROSITE-ProRule" id="PRU00221"/>
    </source>
</evidence>
<dbReference type="PROSITE" id="PS00678">
    <property type="entry name" value="WD_REPEATS_1"/>
    <property type="match status" value="2"/>
</dbReference>
<dbReference type="InterPro" id="IPR020472">
    <property type="entry name" value="WD40_PAC1"/>
</dbReference>
<dbReference type="PANTHER" id="PTHR19848:SF8">
    <property type="entry name" value="F-BOX AND WD REPEAT DOMAIN CONTAINING 7"/>
    <property type="match status" value="1"/>
</dbReference>
<dbReference type="EMBL" id="JAPFFF010000009">
    <property type="protein sequence ID" value="KAK8882614.1"/>
    <property type="molecule type" value="Genomic_DNA"/>
</dbReference>
<dbReference type="InterPro" id="IPR019775">
    <property type="entry name" value="WD40_repeat_CS"/>
</dbReference>
<evidence type="ECO:0000256" key="1">
    <source>
        <dbReference type="ARBA" id="ARBA00022574"/>
    </source>
</evidence>
<dbReference type="Gene3D" id="2.130.10.10">
    <property type="entry name" value="YVTN repeat-like/Quinoprotein amine dehydrogenase"/>
    <property type="match status" value="1"/>
</dbReference>
<dbReference type="PROSITE" id="PS50294">
    <property type="entry name" value="WD_REPEATS_REGION"/>
    <property type="match status" value="4"/>
</dbReference>
<dbReference type="InterPro" id="IPR001680">
    <property type="entry name" value="WD40_rpt"/>
</dbReference>
<evidence type="ECO:0000313" key="4">
    <source>
        <dbReference type="EMBL" id="KAK8882614.1"/>
    </source>
</evidence>
<keyword evidence="5" id="KW-1185">Reference proteome</keyword>
<keyword evidence="2" id="KW-0677">Repeat</keyword>
<dbReference type="PRINTS" id="PR00320">
    <property type="entry name" value="GPROTEINBRPT"/>
</dbReference>
<feature type="repeat" description="WD" evidence="3">
    <location>
        <begin position="337"/>
        <end position="378"/>
    </location>
</feature>
<proteinExistence type="predicted"/>
<dbReference type="InterPro" id="IPR015943">
    <property type="entry name" value="WD40/YVTN_repeat-like_dom_sf"/>
</dbReference>
<evidence type="ECO:0000313" key="5">
    <source>
        <dbReference type="Proteomes" id="UP001470230"/>
    </source>
</evidence>
<dbReference type="Pfam" id="PF00400">
    <property type="entry name" value="WD40"/>
    <property type="match status" value="4"/>
</dbReference>
<feature type="repeat" description="WD" evidence="3">
    <location>
        <begin position="199"/>
        <end position="240"/>
    </location>
</feature>